<dbReference type="PANTHER" id="PTHR30204">
    <property type="entry name" value="REDOX-CYCLING DRUG-SENSING TRANSCRIPTIONAL ACTIVATOR SOXR"/>
    <property type="match status" value="1"/>
</dbReference>
<dbReference type="EMBL" id="BSRI01000002">
    <property type="protein sequence ID" value="GLV60615.1"/>
    <property type="molecule type" value="Genomic_DNA"/>
</dbReference>
<dbReference type="InterPro" id="IPR009061">
    <property type="entry name" value="DNA-bd_dom_put_sf"/>
</dbReference>
<organism evidence="3 4">
    <name type="scientific">Dictyobacter halimunensis</name>
    <dbReference type="NCBI Taxonomy" id="3026934"/>
    <lineage>
        <taxon>Bacteria</taxon>
        <taxon>Bacillati</taxon>
        <taxon>Chloroflexota</taxon>
        <taxon>Ktedonobacteria</taxon>
        <taxon>Ktedonobacterales</taxon>
        <taxon>Dictyobacteraceae</taxon>
        <taxon>Dictyobacter</taxon>
    </lineage>
</organism>
<dbReference type="CDD" id="cd01106">
    <property type="entry name" value="HTH_TipAL-Mta"/>
    <property type="match status" value="1"/>
</dbReference>
<dbReference type="PANTHER" id="PTHR30204:SF90">
    <property type="entry name" value="HTH-TYPE TRANSCRIPTIONAL ACTIVATOR MTA"/>
    <property type="match status" value="1"/>
</dbReference>
<dbReference type="Gene3D" id="1.10.1660.10">
    <property type="match status" value="1"/>
</dbReference>
<dbReference type="RefSeq" id="WP_338257729.1">
    <property type="nucleotide sequence ID" value="NZ_BSRI01000002.1"/>
</dbReference>
<dbReference type="InterPro" id="IPR000551">
    <property type="entry name" value="MerR-type_HTH_dom"/>
</dbReference>
<dbReference type="PROSITE" id="PS50937">
    <property type="entry name" value="HTH_MERR_2"/>
    <property type="match status" value="1"/>
</dbReference>
<dbReference type="SUPFAM" id="SSF46955">
    <property type="entry name" value="Putative DNA-binding domain"/>
    <property type="match status" value="1"/>
</dbReference>
<protein>
    <recommendedName>
        <fullName evidence="2">HTH merR-type domain-containing protein</fullName>
    </recommendedName>
</protein>
<dbReference type="InterPro" id="IPR047057">
    <property type="entry name" value="MerR_fam"/>
</dbReference>
<proteinExistence type="predicted"/>
<keyword evidence="1" id="KW-0238">DNA-binding</keyword>
<dbReference type="Proteomes" id="UP001344906">
    <property type="component" value="Unassembled WGS sequence"/>
</dbReference>
<name>A0ABQ6G3Z3_9CHLR</name>
<dbReference type="Pfam" id="PF13411">
    <property type="entry name" value="MerR_1"/>
    <property type="match status" value="1"/>
</dbReference>
<evidence type="ECO:0000259" key="2">
    <source>
        <dbReference type="PROSITE" id="PS50937"/>
    </source>
</evidence>
<evidence type="ECO:0000313" key="4">
    <source>
        <dbReference type="Proteomes" id="UP001344906"/>
    </source>
</evidence>
<sequence>MNEEREKLYGIGEVAKLTGVPIKTIRYYTDIDLLPATERTEARFRLYSMTAIWRLQLIRVLRQLEFSLEEIRAMLVGNLSPEMAIDWQLEAVGQHIDQLQRVQQVLRQAREVGQRPGQSIDSLYQLGLALSENVSERSHFVTSKLHALVEQANLPAEWRCQLLEHFTWHSPETLTSRQIAAWTEVVRLLNDPAFAEEALRFNSSSEPQAGGVMDIAEYNRQALELIQRAQSLAVQGVSPESEEAQELLWTWIRLVAVSTRRAITLDFVRELSARLPNSPSDIMQRFWTLMAELSGREAPLSYKEGFDLLASALRSLLARPRALKAVLDAPAKQAGRPGSLT</sequence>
<comment type="caution">
    <text evidence="3">The sequence shown here is derived from an EMBL/GenBank/DDBJ whole genome shotgun (WGS) entry which is preliminary data.</text>
</comment>
<accession>A0ABQ6G3Z3</accession>
<evidence type="ECO:0000313" key="3">
    <source>
        <dbReference type="EMBL" id="GLV60615.1"/>
    </source>
</evidence>
<keyword evidence="4" id="KW-1185">Reference proteome</keyword>
<gene>
    <name evidence="3" type="ORF">KDH_74340</name>
</gene>
<evidence type="ECO:0000256" key="1">
    <source>
        <dbReference type="ARBA" id="ARBA00023125"/>
    </source>
</evidence>
<dbReference type="SMART" id="SM00422">
    <property type="entry name" value="HTH_MERR"/>
    <property type="match status" value="1"/>
</dbReference>
<reference evidence="3 4" key="1">
    <citation type="submission" date="2023-02" db="EMBL/GenBank/DDBJ databases">
        <title>Dictyobacter halimunensis sp. nov., a new member of the class Ktedonobacteria from forest soil in a geothermal area.</title>
        <authorList>
            <person name="Rachmania M.K."/>
            <person name="Ningsih F."/>
            <person name="Sakai Y."/>
            <person name="Yabe S."/>
            <person name="Yokota A."/>
            <person name="Sjamsuridzal W."/>
        </authorList>
    </citation>
    <scope>NUCLEOTIDE SEQUENCE [LARGE SCALE GENOMIC DNA]</scope>
    <source>
        <strain evidence="3 4">S3.2.2.5</strain>
    </source>
</reference>
<feature type="domain" description="HTH merR-type" evidence="2">
    <location>
        <begin position="8"/>
        <end position="77"/>
    </location>
</feature>